<protein>
    <recommendedName>
        <fullName evidence="2">Inhibitor I9 domain-containing protein</fullName>
    </recommendedName>
</protein>
<dbReference type="Pfam" id="PF05922">
    <property type="entry name" value="Inhibitor_I9"/>
    <property type="match status" value="1"/>
</dbReference>
<gene>
    <name evidence="3" type="ORF">J5N97_013783</name>
</gene>
<keyword evidence="4" id="KW-1185">Reference proteome</keyword>
<comment type="caution">
    <text evidence="3">The sequence shown here is derived from an EMBL/GenBank/DDBJ whole genome shotgun (WGS) entry which is preliminary data.</text>
</comment>
<reference evidence="3" key="2">
    <citation type="journal article" date="2022" name="Hortic Res">
        <title>The genome of Dioscorea zingiberensis sheds light on the biosynthesis, origin and evolution of the medicinally important diosgenin saponins.</title>
        <authorList>
            <person name="Li Y."/>
            <person name="Tan C."/>
            <person name="Li Z."/>
            <person name="Guo J."/>
            <person name="Li S."/>
            <person name="Chen X."/>
            <person name="Wang C."/>
            <person name="Dai X."/>
            <person name="Yang H."/>
            <person name="Song W."/>
            <person name="Hou L."/>
            <person name="Xu J."/>
            <person name="Tong Z."/>
            <person name="Xu A."/>
            <person name="Yuan X."/>
            <person name="Wang W."/>
            <person name="Yang Q."/>
            <person name="Chen L."/>
            <person name="Sun Z."/>
            <person name="Wang K."/>
            <person name="Pan B."/>
            <person name="Chen J."/>
            <person name="Bao Y."/>
            <person name="Liu F."/>
            <person name="Qi X."/>
            <person name="Gang D.R."/>
            <person name="Wen J."/>
            <person name="Li J."/>
        </authorList>
    </citation>
    <scope>NUCLEOTIDE SEQUENCE</scope>
    <source>
        <strain evidence="3">Dzin_1.0</strain>
    </source>
</reference>
<evidence type="ECO:0000256" key="1">
    <source>
        <dbReference type="SAM" id="SignalP"/>
    </source>
</evidence>
<feature type="domain" description="Inhibitor I9" evidence="2">
    <location>
        <begin position="24"/>
        <end position="90"/>
    </location>
</feature>
<dbReference type="EMBL" id="JAGGNH010000003">
    <property type="protein sequence ID" value="KAJ0978309.1"/>
    <property type="molecule type" value="Genomic_DNA"/>
</dbReference>
<evidence type="ECO:0000313" key="4">
    <source>
        <dbReference type="Proteomes" id="UP001085076"/>
    </source>
</evidence>
<dbReference type="InterPro" id="IPR037045">
    <property type="entry name" value="S8pro/Inhibitor_I9_sf"/>
</dbReference>
<feature type="signal peptide" evidence="1">
    <location>
        <begin position="1"/>
        <end position="23"/>
    </location>
</feature>
<dbReference type="Gene3D" id="3.30.70.80">
    <property type="entry name" value="Peptidase S8 propeptide/proteinase inhibitor I9"/>
    <property type="match status" value="1"/>
</dbReference>
<name>A0A9D5CSM2_9LILI</name>
<evidence type="ECO:0000259" key="2">
    <source>
        <dbReference type="Pfam" id="PF05922"/>
    </source>
</evidence>
<accession>A0A9D5CSM2</accession>
<dbReference type="Proteomes" id="UP001085076">
    <property type="component" value="Miscellaneous, Linkage group lg03"/>
</dbReference>
<dbReference type="AlphaFoldDB" id="A0A9D5CSM2"/>
<sequence>MMAMAMTLLSIATLFMSAHQVACSSSEMKSSSTGTHRSCRTYTLDSGEHRLVQSYSVVISGFTTKLTKAELRDMEALDGFVFAQLDEHRNLGTTYAPEFLGLTQFNGL</sequence>
<evidence type="ECO:0000313" key="3">
    <source>
        <dbReference type="EMBL" id="KAJ0978309.1"/>
    </source>
</evidence>
<dbReference type="InterPro" id="IPR010259">
    <property type="entry name" value="S8pro/Inhibitor_I9"/>
</dbReference>
<reference evidence="3" key="1">
    <citation type="submission" date="2021-03" db="EMBL/GenBank/DDBJ databases">
        <authorList>
            <person name="Li Z."/>
            <person name="Yang C."/>
        </authorList>
    </citation>
    <scope>NUCLEOTIDE SEQUENCE</scope>
    <source>
        <strain evidence="3">Dzin_1.0</strain>
        <tissue evidence="3">Leaf</tissue>
    </source>
</reference>
<proteinExistence type="predicted"/>
<feature type="chain" id="PRO_5039527011" description="Inhibitor I9 domain-containing protein" evidence="1">
    <location>
        <begin position="24"/>
        <end position="108"/>
    </location>
</feature>
<organism evidence="3 4">
    <name type="scientific">Dioscorea zingiberensis</name>
    <dbReference type="NCBI Taxonomy" id="325984"/>
    <lineage>
        <taxon>Eukaryota</taxon>
        <taxon>Viridiplantae</taxon>
        <taxon>Streptophyta</taxon>
        <taxon>Embryophyta</taxon>
        <taxon>Tracheophyta</taxon>
        <taxon>Spermatophyta</taxon>
        <taxon>Magnoliopsida</taxon>
        <taxon>Liliopsida</taxon>
        <taxon>Dioscoreales</taxon>
        <taxon>Dioscoreaceae</taxon>
        <taxon>Dioscorea</taxon>
    </lineage>
</organism>
<keyword evidence="1" id="KW-0732">Signal</keyword>